<feature type="domain" description="ATP-grasp" evidence="2">
    <location>
        <begin position="236"/>
        <end position="301"/>
    </location>
</feature>
<evidence type="ECO:0000313" key="3">
    <source>
        <dbReference type="EMBL" id="MBH0239630.1"/>
    </source>
</evidence>
<sequence>MPSRKRASSSPEDGNGAAVLIAAQSGRALAAAARRAGYVPLVADLFADADTRAIAADVERVPGGLSCGLRRVAVIAALEQLADRSPVAPIGVVAGPGFEDRPGHLAAIAARFALLGASGATVKRVKSPDGFAAACAARGLPHPALAMAGGGTGWLVKRRGGAGGSHVRPHGGGPAPAGHYLQAQVAGDPLSVTVVSDGSAAVSIGWCRQLVAPTPAQPFRFGGLVGGIAPPPPAAEIEAAARTLALDLGVVGLSSLDVIVGPGGWWVIELNPRPGASLDVLDGNGTENAVSLFGAHVAAVRGLGLPPPPVEGGSIRTSLVAFAGRPVRAVPAVDWPGWVADRPGTGDAIPAGAPIATALAAADTEQEAVALVRWRAAQIEEMVGGNPE</sequence>
<reference evidence="3" key="1">
    <citation type="submission" date="2020-12" db="EMBL/GenBank/DDBJ databases">
        <title>Methylobrevis albus sp. nov., isolated from fresh water lack sediment.</title>
        <authorList>
            <person name="Zou Q."/>
        </authorList>
    </citation>
    <scope>NUCLEOTIDE SEQUENCE</scope>
    <source>
        <strain evidence="3">L22</strain>
    </source>
</reference>
<evidence type="ECO:0000259" key="2">
    <source>
        <dbReference type="PROSITE" id="PS50975"/>
    </source>
</evidence>
<gene>
    <name evidence="3" type="ORF">I5731_17550</name>
</gene>
<keyword evidence="4" id="KW-1185">Reference proteome</keyword>
<dbReference type="InterPro" id="IPR011761">
    <property type="entry name" value="ATP-grasp"/>
</dbReference>
<dbReference type="GO" id="GO:0046872">
    <property type="term" value="F:metal ion binding"/>
    <property type="evidence" value="ECO:0007669"/>
    <property type="project" value="InterPro"/>
</dbReference>
<dbReference type="PIRSF" id="PIRSF016817">
    <property type="entry name" value="UCP016817_carboligase"/>
    <property type="match status" value="1"/>
</dbReference>
<organism evidence="3 4">
    <name type="scientific">Methylobrevis albus</name>
    <dbReference type="NCBI Taxonomy" id="2793297"/>
    <lineage>
        <taxon>Bacteria</taxon>
        <taxon>Pseudomonadati</taxon>
        <taxon>Pseudomonadota</taxon>
        <taxon>Alphaproteobacteria</taxon>
        <taxon>Hyphomicrobiales</taxon>
        <taxon>Pleomorphomonadaceae</taxon>
        <taxon>Methylobrevis</taxon>
    </lineage>
</organism>
<dbReference type="InterPro" id="IPR003806">
    <property type="entry name" value="ATP-grasp_PylC-type"/>
</dbReference>
<proteinExistence type="predicted"/>
<dbReference type="EMBL" id="JADZLT010000056">
    <property type="protein sequence ID" value="MBH0239630.1"/>
    <property type="molecule type" value="Genomic_DNA"/>
</dbReference>
<comment type="caution">
    <text evidence="3">The sequence shown here is derived from an EMBL/GenBank/DDBJ whole genome shotgun (WGS) entry which is preliminary data.</text>
</comment>
<protein>
    <submittedName>
        <fullName evidence="3">ATP-grasp domain-containing protein</fullName>
    </submittedName>
</protein>
<accession>A0A931I5K4</accession>
<evidence type="ECO:0000313" key="4">
    <source>
        <dbReference type="Proteomes" id="UP000631694"/>
    </source>
</evidence>
<dbReference type="Gene3D" id="3.30.470.20">
    <property type="entry name" value="ATP-grasp fold, B domain"/>
    <property type="match status" value="1"/>
</dbReference>
<evidence type="ECO:0000256" key="1">
    <source>
        <dbReference type="PROSITE-ProRule" id="PRU00409"/>
    </source>
</evidence>
<keyword evidence="1" id="KW-0067">ATP-binding</keyword>
<keyword evidence="1" id="KW-0547">Nucleotide-binding</keyword>
<dbReference type="PROSITE" id="PS50975">
    <property type="entry name" value="ATP_GRASP"/>
    <property type="match status" value="1"/>
</dbReference>
<dbReference type="SUPFAM" id="SSF56059">
    <property type="entry name" value="Glutathione synthetase ATP-binding domain-like"/>
    <property type="match status" value="1"/>
</dbReference>
<name>A0A931I5K4_9HYPH</name>
<dbReference type="Proteomes" id="UP000631694">
    <property type="component" value="Unassembled WGS sequence"/>
</dbReference>
<dbReference type="RefSeq" id="WP_197312718.1">
    <property type="nucleotide sequence ID" value="NZ_JADZLT010000056.1"/>
</dbReference>
<dbReference type="AlphaFoldDB" id="A0A931I5K4"/>
<dbReference type="InterPro" id="IPR016677">
    <property type="entry name" value="UCP016817_carboligase"/>
</dbReference>
<dbReference type="GO" id="GO:0005524">
    <property type="term" value="F:ATP binding"/>
    <property type="evidence" value="ECO:0007669"/>
    <property type="project" value="UniProtKB-UniRule"/>
</dbReference>
<dbReference type="Pfam" id="PF02655">
    <property type="entry name" value="ATP-grasp_3"/>
    <property type="match status" value="1"/>
</dbReference>